<comment type="caution">
    <text evidence="1">The sequence shown here is derived from an EMBL/GenBank/DDBJ whole genome shotgun (WGS) entry which is preliminary data.</text>
</comment>
<reference evidence="1 2" key="1">
    <citation type="journal article" date="2020" name="ISME J.">
        <title>Comparative genomics reveals insights into cyanobacterial evolution and habitat adaptation.</title>
        <authorList>
            <person name="Chen M.Y."/>
            <person name="Teng W.K."/>
            <person name="Zhao L."/>
            <person name="Hu C.X."/>
            <person name="Zhou Y.K."/>
            <person name="Han B.P."/>
            <person name="Song L.R."/>
            <person name="Shu W.S."/>
        </authorList>
    </citation>
    <scope>NUCLEOTIDE SEQUENCE [LARGE SCALE GENOMIC DNA]</scope>
    <source>
        <strain evidence="1 2">FACHB-196</strain>
    </source>
</reference>
<evidence type="ECO:0000313" key="1">
    <source>
        <dbReference type="EMBL" id="MBD2571418.1"/>
    </source>
</evidence>
<dbReference type="Proteomes" id="UP000640531">
    <property type="component" value="Unassembled WGS sequence"/>
</dbReference>
<proteinExistence type="predicted"/>
<gene>
    <name evidence="1" type="ORF">H6G59_26790</name>
</gene>
<name>A0ABR8FPD7_9NOST</name>
<keyword evidence="2" id="KW-1185">Reference proteome</keyword>
<protein>
    <submittedName>
        <fullName evidence="1">Uncharacterized protein</fullName>
    </submittedName>
</protein>
<sequence>MSILNFNGFIRDIIYTPCLIPKLETYGIDNFKINCAKASGIITLGSLQNNLAFSQWSSPKRTRTYPFARIYNTYHLNSKKVTVIPVIKEGATRFCEVGQKKCDRQVKNRHR</sequence>
<dbReference type="EMBL" id="JACJST010000059">
    <property type="protein sequence ID" value="MBD2571418.1"/>
    <property type="molecule type" value="Genomic_DNA"/>
</dbReference>
<organism evidence="1 2">
    <name type="scientific">Anabaena lutea FACHB-196</name>
    <dbReference type="NCBI Taxonomy" id="2692881"/>
    <lineage>
        <taxon>Bacteria</taxon>
        <taxon>Bacillati</taxon>
        <taxon>Cyanobacteriota</taxon>
        <taxon>Cyanophyceae</taxon>
        <taxon>Nostocales</taxon>
        <taxon>Nostocaceae</taxon>
        <taxon>Anabaena</taxon>
    </lineage>
</organism>
<accession>A0ABR8FPD7</accession>
<dbReference type="RefSeq" id="WP_190721154.1">
    <property type="nucleotide sequence ID" value="NZ_JACJST010000059.1"/>
</dbReference>
<evidence type="ECO:0000313" key="2">
    <source>
        <dbReference type="Proteomes" id="UP000640531"/>
    </source>
</evidence>